<dbReference type="GO" id="GO:0042277">
    <property type="term" value="F:peptide binding"/>
    <property type="evidence" value="ECO:0007669"/>
    <property type="project" value="TreeGrafter"/>
</dbReference>
<dbReference type="RefSeq" id="XP_018019108.1">
    <property type="nucleotide sequence ID" value="XM_018163619.1"/>
</dbReference>
<dbReference type="GO" id="GO:0006508">
    <property type="term" value="P:proteolysis"/>
    <property type="evidence" value="ECO:0007669"/>
    <property type="project" value="UniProtKB-KW"/>
</dbReference>
<comment type="similarity">
    <text evidence="3">Belongs to the peptidase M1 family.</text>
</comment>
<accession>A0A8B7NZA7</accession>
<evidence type="ECO:0000256" key="8">
    <source>
        <dbReference type="ARBA" id="ARBA00022833"/>
    </source>
</evidence>
<keyword evidence="12" id="KW-0325">Glycoprotein</keyword>
<keyword evidence="5" id="KW-0645">Protease</keyword>
<evidence type="ECO:0000259" key="13">
    <source>
        <dbReference type="Pfam" id="PF11838"/>
    </source>
</evidence>
<evidence type="ECO:0000256" key="12">
    <source>
        <dbReference type="ARBA" id="ARBA00023180"/>
    </source>
</evidence>
<dbReference type="InterPro" id="IPR024571">
    <property type="entry name" value="ERAP1-like_C_dom"/>
</dbReference>
<feature type="domain" description="ERAP1-like C-terminal" evidence="13">
    <location>
        <begin position="2"/>
        <end position="223"/>
    </location>
</feature>
<dbReference type="PANTHER" id="PTHR11533:SF294">
    <property type="entry name" value="THYROTROPIN-RELEASING HORMONE-DEGRADING ECTOENZYME"/>
    <property type="match status" value="1"/>
</dbReference>
<feature type="non-terminal residue" evidence="15">
    <location>
        <position position="1"/>
    </location>
</feature>
<dbReference type="GO" id="GO:0005737">
    <property type="term" value="C:cytoplasm"/>
    <property type="evidence" value="ECO:0007669"/>
    <property type="project" value="TreeGrafter"/>
</dbReference>
<dbReference type="KEGG" id="hazt:108675596"/>
<dbReference type="OrthoDB" id="510539at2759"/>
<keyword evidence="10" id="KW-0472">Membrane</keyword>
<evidence type="ECO:0000313" key="14">
    <source>
        <dbReference type="Proteomes" id="UP000694843"/>
    </source>
</evidence>
<dbReference type="OMA" id="YMANETE"/>
<dbReference type="FunFam" id="1.25.50.20:FF:000001">
    <property type="entry name" value="Aminopeptidase"/>
    <property type="match status" value="1"/>
</dbReference>
<evidence type="ECO:0000256" key="10">
    <source>
        <dbReference type="ARBA" id="ARBA00023136"/>
    </source>
</evidence>
<gene>
    <name evidence="15" type="primary">LOC108675596</name>
</gene>
<evidence type="ECO:0000256" key="6">
    <source>
        <dbReference type="ARBA" id="ARBA00022723"/>
    </source>
</evidence>
<keyword evidence="9" id="KW-0482">Metalloprotease</keyword>
<name>A0A8B7NZA7_HYAAZ</name>
<dbReference type="Gene3D" id="1.25.50.20">
    <property type="match status" value="1"/>
</dbReference>
<evidence type="ECO:0000256" key="9">
    <source>
        <dbReference type="ARBA" id="ARBA00023049"/>
    </source>
</evidence>
<dbReference type="GO" id="GO:0043171">
    <property type="term" value="P:peptide catabolic process"/>
    <property type="evidence" value="ECO:0007669"/>
    <property type="project" value="TreeGrafter"/>
</dbReference>
<evidence type="ECO:0000256" key="4">
    <source>
        <dbReference type="ARBA" id="ARBA00022475"/>
    </source>
</evidence>
<evidence type="ECO:0000313" key="15">
    <source>
        <dbReference type="RefSeq" id="XP_018019108.1"/>
    </source>
</evidence>
<dbReference type="Pfam" id="PF11838">
    <property type="entry name" value="ERAP1_C"/>
    <property type="match status" value="1"/>
</dbReference>
<keyword evidence="4" id="KW-1003">Cell membrane</keyword>
<keyword evidence="11" id="KW-1015">Disulfide bond</keyword>
<keyword evidence="6" id="KW-0479">Metal-binding</keyword>
<dbReference type="GO" id="GO:0005886">
    <property type="term" value="C:plasma membrane"/>
    <property type="evidence" value="ECO:0007669"/>
    <property type="project" value="UniProtKB-SubCell"/>
</dbReference>
<protein>
    <submittedName>
        <fullName evidence="15">Aminopeptidase N-like</fullName>
    </submittedName>
</protein>
<dbReference type="PANTHER" id="PTHR11533">
    <property type="entry name" value="PROTEASE M1 ZINC METALLOPROTEASE"/>
    <property type="match status" value="1"/>
</dbReference>
<keyword evidence="7" id="KW-0378">Hydrolase</keyword>
<dbReference type="AlphaFoldDB" id="A0A8B7NZA7"/>
<evidence type="ECO:0000256" key="11">
    <source>
        <dbReference type="ARBA" id="ARBA00023157"/>
    </source>
</evidence>
<reference evidence="15" key="1">
    <citation type="submission" date="2025-08" db="UniProtKB">
        <authorList>
            <consortium name="RefSeq"/>
        </authorList>
    </citation>
    <scope>IDENTIFICATION</scope>
    <source>
        <tissue evidence="15">Whole organism</tissue>
    </source>
</reference>
<dbReference type="GO" id="GO:0008270">
    <property type="term" value="F:zinc ion binding"/>
    <property type="evidence" value="ECO:0007669"/>
    <property type="project" value="TreeGrafter"/>
</dbReference>
<dbReference type="GO" id="GO:0070006">
    <property type="term" value="F:metalloaminopeptidase activity"/>
    <property type="evidence" value="ECO:0007669"/>
    <property type="project" value="TreeGrafter"/>
</dbReference>
<proteinExistence type="inferred from homology"/>
<dbReference type="GO" id="GO:0005615">
    <property type="term" value="C:extracellular space"/>
    <property type="evidence" value="ECO:0007669"/>
    <property type="project" value="TreeGrafter"/>
</dbReference>
<dbReference type="InterPro" id="IPR050344">
    <property type="entry name" value="Peptidase_M1_aminopeptidases"/>
</dbReference>
<dbReference type="Proteomes" id="UP000694843">
    <property type="component" value="Unplaced"/>
</dbReference>
<sequence>RYLISLLEPLYKKVGFADNLNDPHLDQLIRVQAISWMCSLDYKDCVTQVVSLFKRWMEQPADKSIISPNLKSAVYCTAIAEGGEDEWRFLWSQYLESNVASEKSTMMRGLGCSKEIWILSKYMKDSFVAGGDIRKQDIARVFSSVASNEYGQDVAWNYLRNNWKAITEYFGSGIFTLGQLVEYATNKFNSELMMQEIVRFRDANSDNLKSGKRTVDQSIERTKNNIAWMDAHYEDISKWLMNKGFKTL</sequence>
<keyword evidence="8" id="KW-0862">Zinc</keyword>
<comment type="cofactor">
    <cofactor evidence="1">
        <name>Zn(2+)</name>
        <dbReference type="ChEBI" id="CHEBI:29105"/>
    </cofactor>
</comment>
<evidence type="ECO:0000256" key="5">
    <source>
        <dbReference type="ARBA" id="ARBA00022670"/>
    </source>
</evidence>
<evidence type="ECO:0000256" key="2">
    <source>
        <dbReference type="ARBA" id="ARBA00004236"/>
    </source>
</evidence>
<evidence type="ECO:0000256" key="1">
    <source>
        <dbReference type="ARBA" id="ARBA00001947"/>
    </source>
</evidence>
<keyword evidence="14" id="KW-1185">Reference proteome</keyword>
<evidence type="ECO:0000256" key="3">
    <source>
        <dbReference type="ARBA" id="ARBA00010136"/>
    </source>
</evidence>
<organism evidence="14 15">
    <name type="scientific">Hyalella azteca</name>
    <name type="common">Amphipod</name>
    <dbReference type="NCBI Taxonomy" id="294128"/>
    <lineage>
        <taxon>Eukaryota</taxon>
        <taxon>Metazoa</taxon>
        <taxon>Ecdysozoa</taxon>
        <taxon>Arthropoda</taxon>
        <taxon>Crustacea</taxon>
        <taxon>Multicrustacea</taxon>
        <taxon>Malacostraca</taxon>
        <taxon>Eumalacostraca</taxon>
        <taxon>Peracarida</taxon>
        <taxon>Amphipoda</taxon>
        <taxon>Senticaudata</taxon>
        <taxon>Talitrida</taxon>
        <taxon>Talitroidea</taxon>
        <taxon>Hyalellidae</taxon>
        <taxon>Hyalella</taxon>
    </lineage>
</organism>
<dbReference type="GeneID" id="108675596"/>
<comment type="subcellular location">
    <subcellularLocation>
        <location evidence="2">Cell membrane</location>
    </subcellularLocation>
</comment>
<evidence type="ECO:0000256" key="7">
    <source>
        <dbReference type="ARBA" id="ARBA00022801"/>
    </source>
</evidence>